<accession>A0A2P2INW1</accession>
<proteinExistence type="predicted"/>
<feature type="compositionally biased region" description="Polar residues" evidence="1">
    <location>
        <begin position="40"/>
        <end position="57"/>
    </location>
</feature>
<evidence type="ECO:0000313" key="2">
    <source>
        <dbReference type="EMBL" id="MBW82898.1"/>
    </source>
</evidence>
<protein>
    <submittedName>
        <fullName evidence="2">Uncharacterized protein</fullName>
    </submittedName>
</protein>
<evidence type="ECO:0000256" key="1">
    <source>
        <dbReference type="SAM" id="MobiDB-lite"/>
    </source>
</evidence>
<dbReference type="AlphaFoldDB" id="A0A2P2INW1"/>
<reference evidence="2" key="1">
    <citation type="submission" date="2018-02" db="EMBL/GenBank/DDBJ databases">
        <title>Rhizophora mucronata_Transcriptome.</title>
        <authorList>
            <person name="Meera S.P."/>
            <person name="Sreeshan A."/>
            <person name="Augustine A."/>
        </authorList>
    </citation>
    <scope>NUCLEOTIDE SEQUENCE</scope>
    <source>
        <tissue evidence="2">Leaf</tissue>
    </source>
</reference>
<organism evidence="2">
    <name type="scientific">Rhizophora mucronata</name>
    <name type="common">Asiatic mangrove</name>
    <dbReference type="NCBI Taxonomy" id="61149"/>
    <lineage>
        <taxon>Eukaryota</taxon>
        <taxon>Viridiplantae</taxon>
        <taxon>Streptophyta</taxon>
        <taxon>Embryophyta</taxon>
        <taxon>Tracheophyta</taxon>
        <taxon>Spermatophyta</taxon>
        <taxon>Magnoliopsida</taxon>
        <taxon>eudicotyledons</taxon>
        <taxon>Gunneridae</taxon>
        <taxon>Pentapetalae</taxon>
        <taxon>rosids</taxon>
        <taxon>fabids</taxon>
        <taxon>Malpighiales</taxon>
        <taxon>Rhizophoraceae</taxon>
        <taxon>Rhizophora</taxon>
    </lineage>
</organism>
<feature type="region of interest" description="Disordered" evidence="1">
    <location>
        <begin position="32"/>
        <end position="57"/>
    </location>
</feature>
<sequence length="57" mass="6489">MQMMLREAIKQDKKISSTISSTMKTLLCSCQPLSPKPTKEMSNNHPRTKDQTSACFR</sequence>
<dbReference type="EMBL" id="GGEC01002415">
    <property type="protein sequence ID" value="MBW82898.1"/>
    <property type="molecule type" value="Transcribed_RNA"/>
</dbReference>
<name>A0A2P2INW1_RHIMU</name>